<dbReference type="Proteomes" id="UP000467379">
    <property type="component" value="Chromosome"/>
</dbReference>
<keyword evidence="4" id="KW-0503">Monooxygenase</keyword>
<evidence type="ECO:0000259" key="5">
    <source>
        <dbReference type="Pfam" id="PF00296"/>
    </source>
</evidence>
<dbReference type="RefSeq" id="WP_083134265.1">
    <property type="nucleotide sequence ID" value="NZ_AP022606.1"/>
</dbReference>
<keyword evidence="9" id="KW-1185">Reference proteome</keyword>
<dbReference type="PANTHER" id="PTHR42847">
    <property type="entry name" value="ALKANESULFONATE MONOOXYGENASE"/>
    <property type="match status" value="1"/>
</dbReference>
<accession>A0A7I7VZK0</accession>
<protein>
    <submittedName>
        <fullName evidence="7">Luciferase</fullName>
    </submittedName>
</protein>
<evidence type="ECO:0000256" key="4">
    <source>
        <dbReference type="ARBA" id="ARBA00023033"/>
    </source>
</evidence>
<dbReference type="InterPro" id="IPR036661">
    <property type="entry name" value="Luciferase-like_sf"/>
</dbReference>
<dbReference type="OrthoDB" id="5175259at2"/>
<reference evidence="7 8" key="1">
    <citation type="submission" date="2016-12" db="EMBL/GenBank/DDBJ databases">
        <title>The new phylogeny of genus Mycobacterium.</title>
        <authorList>
            <person name="Tortoli E."/>
            <person name="Trovato A."/>
            <person name="Cirillo D.M."/>
        </authorList>
    </citation>
    <scope>NUCLEOTIDE SEQUENCE [LARGE SCALE GENOMIC DNA]</scope>
    <source>
        <strain evidence="7 8">DSM 44624</strain>
    </source>
</reference>
<evidence type="ECO:0000256" key="2">
    <source>
        <dbReference type="ARBA" id="ARBA00022643"/>
    </source>
</evidence>
<evidence type="ECO:0000256" key="3">
    <source>
        <dbReference type="ARBA" id="ARBA00023002"/>
    </source>
</evidence>
<name>A0A7I7VZK0_9MYCO</name>
<gene>
    <name evidence="7" type="ORF">BST20_25895</name>
    <name evidence="6" type="ORF">MBRA_09790</name>
</gene>
<dbReference type="GO" id="GO:0046306">
    <property type="term" value="P:alkanesulfonate catabolic process"/>
    <property type="evidence" value="ECO:0007669"/>
    <property type="project" value="TreeGrafter"/>
</dbReference>
<evidence type="ECO:0000313" key="9">
    <source>
        <dbReference type="Proteomes" id="UP000467379"/>
    </source>
</evidence>
<keyword evidence="3" id="KW-0560">Oxidoreductase</keyword>
<reference evidence="6 9" key="2">
    <citation type="journal article" date="2019" name="Emerg. Microbes Infect.">
        <title>Comprehensive subspecies identification of 175 nontuberculous mycobacteria species based on 7547 genomic profiles.</title>
        <authorList>
            <person name="Matsumoto Y."/>
            <person name="Kinjo T."/>
            <person name="Motooka D."/>
            <person name="Nabeya D."/>
            <person name="Jung N."/>
            <person name="Uechi K."/>
            <person name="Horii T."/>
            <person name="Iida T."/>
            <person name="Fujita J."/>
            <person name="Nakamura S."/>
        </authorList>
    </citation>
    <scope>NUCLEOTIDE SEQUENCE [LARGE SCALE GENOMIC DNA]</scope>
    <source>
        <strain evidence="6 9">JCM 12687</strain>
    </source>
</reference>
<dbReference type="Gene3D" id="3.20.20.30">
    <property type="entry name" value="Luciferase-like domain"/>
    <property type="match status" value="1"/>
</dbReference>
<dbReference type="EMBL" id="AP022606">
    <property type="protein sequence ID" value="BBZ10784.1"/>
    <property type="molecule type" value="Genomic_DNA"/>
</dbReference>
<evidence type="ECO:0000313" key="7">
    <source>
        <dbReference type="EMBL" id="ORA32064.1"/>
    </source>
</evidence>
<evidence type="ECO:0000313" key="6">
    <source>
        <dbReference type="EMBL" id="BBZ10784.1"/>
    </source>
</evidence>
<dbReference type="InterPro" id="IPR050172">
    <property type="entry name" value="SsuD_RutA_monooxygenase"/>
</dbReference>
<reference evidence="6" key="3">
    <citation type="submission" date="2020-02" db="EMBL/GenBank/DDBJ databases">
        <authorList>
            <person name="Matsumoto Y."/>
            <person name="Kinjo T."/>
            <person name="Motooka D."/>
            <person name="Nabeya D."/>
            <person name="Jung N."/>
            <person name="Uechi K."/>
            <person name="Horii T."/>
            <person name="Iida T."/>
            <person name="Fujita J."/>
            <person name="Nakamura S."/>
        </authorList>
    </citation>
    <scope>NUCLEOTIDE SEQUENCE</scope>
    <source>
        <strain evidence="6">JCM 12687</strain>
    </source>
</reference>
<organism evidence="7 8">
    <name type="scientific">Mycobacterium branderi</name>
    <dbReference type="NCBI Taxonomy" id="43348"/>
    <lineage>
        <taxon>Bacteria</taxon>
        <taxon>Bacillati</taxon>
        <taxon>Actinomycetota</taxon>
        <taxon>Actinomycetes</taxon>
        <taxon>Mycobacteriales</taxon>
        <taxon>Mycobacteriaceae</taxon>
        <taxon>Mycobacterium</taxon>
    </lineage>
</organism>
<proteinExistence type="predicted"/>
<dbReference type="Pfam" id="PF00296">
    <property type="entry name" value="Bac_luciferase"/>
    <property type="match status" value="1"/>
</dbReference>
<evidence type="ECO:0000313" key="8">
    <source>
        <dbReference type="Proteomes" id="UP000192441"/>
    </source>
</evidence>
<dbReference type="Proteomes" id="UP000192441">
    <property type="component" value="Unassembled WGS sequence"/>
</dbReference>
<feature type="domain" description="Luciferase-like" evidence="5">
    <location>
        <begin position="15"/>
        <end position="220"/>
    </location>
</feature>
<dbReference type="PANTHER" id="PTHR42847:SF4">
    <property type="entry name" value="ALKANESULFONATE MONOOXYGENASE-RELATED"/>
    <property type="match status" value="1"/>
</dbReference>
<sequence length="264" mass="28821">MRHAIYLPLFGDLADPRALVDIALAAETHGWQGLFVWDHVLSPIPGEWAIADPWIALAAVATVTARIRLGPMVTPLPRRRIIKVARETVTLDRLSGGRLILGLGIGIDTGRELSAFREVTDARRRARMLDIGTKALVDLWSGATVINTHEVILDGVRALPGPVQQPRIPIWFGTERVSGPPVARAAHYDGLFPLHARPADIPLIFEAVAEIRGDIDGFDVAVVARPDTDVDAFQTAGATWAMHAFWPGHRPDQVLRLIESGPPQ</sequence>
<evidence type="ECO:0000256" key="1">
    <source>
        <dbReference type="ARBA" id="ARBA00022630"/>
    </source>
</evidence>
<dbReference type="AlphaFoldDB" id="A0A7I7VZK0"/>
<dbReference type="GO" id="GO:0008726">
    <property type="term" value="F:alkanesulfonate monooxygenase activity"/>
    <property type="evidence" value="ECO:0007669"/>
    <property type="project" value="TreeGrafter"/>
</dbReference>
<dbReference type="EMBL" id="MVHM01000026">
    <property type="protein sequence ID" value="ORA32064.1"/>
    <property type="molecule type" value="Genomic_DNA"/>
</dbReference>
<dbReference type="InterPro" id="IPR011251">
    <property type="entry name" value="Luciferase-like_dom"/>
</dbReference>
<keyword evidence="1" id="KW-0285">Flavoprotein</keyword>
<dbReference type="SUPFAM" id="SSF51679">
    <property type="entry name" value="Bacterial luciferase-like"/>
    <property type="match status" value="1"/>
</dbReference>
<keyword evidence="2" id="KW-0288">FMN</keyword>